<dbReference type="RefSeq" id="WP_008825243.1">
    <property type="nucleotide sequence ID" value="NZ_AFNU02000005.1"/>
</dbReference>
<reference evidence="2 3" key="1">
    <citation type="journal article" date="2011" name="J. Bacteriol.">
        <title>Genome sequence of Haloplasma contractile, an unusual contractile bacterium from a deep-sea anoxic brine lake.</title>
        <authorList>
            <person name="Antunes A."/>
            <person name="Alam I."/>
            <person name="El Dorry H."/>
            <person name="Siam R."/>
            <person name="Robertson A."/>
            <person name="Bajic V.B."/>
            <person name="Stingl U."/>
        </authorList>
    </citation>
    <scope>NUCLEOTIDE SEQUENCE [LARGE SCALE GENOMIC DNA]</scope>
    <source>
        <strain evidence="2 3">SSD-17B</strain>
    </source>
</reference>
<keyword evidence="1" id="KW-0812">Transmembrane</keyword>
<keyword evidence="1" id="KW-1133">Transmembrane helix</keyword>
<dbReference type="STRING" id="1033810.HLPCO_001766"/>
<evidence type="ECO:0000313" key="2">
    <source>
        <dbReference type="EMBL" id="ERJ12239.1"/>
    </source>
</evidence>
<comment type="caution">
    <text evidence="2">The sequence shown here is derived from an EMBL/GenBank/DDBJ whole genome shotgun (WGS) entry which is preliminary data.</text>
</comment>
<accession>F7Q1V0</accession>
<proteinExistence type="predicted"/>
<feature type="transmembrane region" description="Helical" evidence="1">
    <location>
        <begin position="51"/>
        <end position="72"/>
    </location>
</feature>
<reference evidence="2 3" key="2">
    <citation type="journal article" date="2013" name="PLoS ONE">
        <title>INDIGO - INtegrated Data Warehouse of MIcrobial GenOmes with Examples from the Red Sea Extremophiles.</title>
        <authorList>
            <person name="Alam I."/>
            <person name="Antunes A."/>
            <person name="Kamau A.A."/>
            <person name="Ba Alawi W."/>
            <person name="Kalkatawi M."/>
            <person name="Stingl U."/>
            <person name="Bajic V.B."/>
        </authorList>
    </citation>
    <scope>NUCLEOTIDE SEQUENCE [LARGE SCALE GENOMIC DNA]</scope>
    <source>
        <strain evidence="2 3">SSD-17B</strain>
    </source>
</reference>
<evidence type="ECO:0000256" key="1">
    <source>
        <dbReference type="SAM" id="Phobius"/>
    </source>
</evidence>
<sequence length="135" mass="15990">MEIKEETLKYLEFLQQIISRMGKNSFLIKGWTVTLVSALLGYLASHHLMGGKYLIIIYIPVITFAILDTYYLRLERIFRNKYYTFINDHREFDLSYFKLATKTKRAEFLVVLCSRSIVLTYIPILIMVSFILLFI</sequence>
<organism evidence="2 3">
    <name type="scientific">Haloplasma contractile SSD-17B</name>
    <dbReference type="NCBI Taxonomy" id="1033810"/>
    <lineage>
        <taxon>Bacteria</taxon>
        <taxon>Bacillati</taxon>
        <taxon>Mycoplasmatota</taxon>
        <taxon>Mollicutes</taxon>
        <taxon>Haloplasmatales</taxon>
        <taxon>Haloplasmataceae</taxon>
        <taxon>Haloplasma</taxon>
    </lineage>
</organism>
<gene>
    <name evidence="2" type="ORF">HLPCO_001766</name>
</gene>
<dbReference type="OrthoDB" id="573709at2"/>
<dbReference type="eggNOG" id="ENOG50331HP">
    <property type="taxonomic scope" value="Bacteria"/>
</dbReference>
<name>F7Q1V0_9MOLU</name>
<keyword evidence="1" id="KW-0472">Membrane</keyword>
<dbReference type="InParanoid" id="F7Q1V0"/>
<feature type="transmembrane region" description="Helical" evidence="1">
    <location>
        <begin position="26"/>
        <end position="45"/>
    </location>
</feature>
<evidence type="ECO:0000313" key="3">
    <source>
        <dbReference type="Proteomes" id="UP000005707"/>
    </source>
</evidence>
<dbReference type="Proteomes" id="UP000005707">
    <property type="component" value="Unassembled WGS sequence"/>
</dbReference>
<dbReference type="EMBL" id="AFNU02000005">
    <property type="protein sequence ID" value="ERJ12239.1"/>
    <property type="molecule type" value="Genomic_DNA"/>
</dbReference>
<dbReference type="AlphaFoldDB" id="F7Q1V0"/>
<keyword evidence="3" id="KW-1185">Reference proteome</keyword>
<feature type="transmembrane region" description="Helical" evidence="1">
    <location>
        <begin position="108"/>
        <end position="134"/>
    </location>
</feature>
<protein>
    <submittedName>
        <fullName evidence="2">Uncharacterized protein</fullName>
    </submittedName>
</protein>